<dbReference type="AlphaFoldDB" id="A0A195B731"/>
<keyword evidence="2" id="KW-1185">Reference proteome</keyword>
<dbReference type="EMBL" id="KQ976579">
    <property type="protein sequence ID" value="KYM80004.1"/>
    <property type="molecule type" value="Genomic_DNA"/>
</dbReference>
<protein>
    <submittedName>
        <fullName evidence="1">Uncharacterized protein</fullName>
    </submittedName>
</protein>
<gene>
    <name evidence="1" type="ORF">ALC53_09530</name>
</gene>
<evidence type="ECO:0000313" key="1">
    <source>
        <dbReference type="EMBL" id="KYM80004.1"/>
    </source>
</evidence>
<reference evidence="1 2" key="1">
    <citation type="submission" date="2015-09" db="EMBL/GenBank/DDBJ databases">
        <title>Atta colombica WGS genome.</title>
        <authorList>
            <person name="Nygaard S."/>
            <person name="Hu H."/>
            <person name="Boomsma J."/>
            <person name="Zhang G."/>
        </authorList>
    </citation>
    <scope>NUCLEOTIDE SEQUENCE [LARGE SCALE GENOMIC DNA]</scope>
    <source>
        <strain evidence="1">Treedump-2</strain>
        <tissue evidence="1">Whole body</tissue>
    </source>
</reference>
<accession>A0A195B731</accession>
<sequence>MKAHCRIKKLVKLTGRAGATCSTVCLPARLASQARIPPLYRMPPGFNELNYSSLRVIREVDDRDTDEFSLFHRNALTVSLLSAPLLIPDPVAFSCRTQRVIYDRRMDRSGPTGRTSIHVLMPVRYGHNDGNVFILPTLRHDDRSTN</sequence>
<proteinExistence type="predicted"/>
<evidence type="ECO:0000313" key="2">
    <source>
        <dbReference type="Proteomes" id="UP000078540"/>
    </source>
</evidence>
<name>A0A195B731_9HYME</name>
<organism evidence="1 2">
    <name type="scientific">Atta colombica</name>
    <dbReference type="NCBI Taxonomy" id="520822"/>
    <lineage>
        <taxon>Eukaryota</taxon>
        <taxon>Metazoa</taxon>
        <taxon>Ecdysozoa</taxon>
        <taxon>Arthropoda</taxon>
        <taxon>Hexapoda</taxon>
        <taxon>Insecta</taxon>
        <taxon>Pterygota</taxon>
        <taxon>Neoptera</taxon>
        <taxon>Endopterygota</taxon>
        <taxon>Hymenoptera</taxon>
        <taxon>Apocrita</taxon>
        <taxon>Aculeata</taxon>
        <taxon>Formicoidea</taxon>
        <taxon>Formicidae</taxon>
        <taxon>Myrmicinae</taxon>
        <taxon>Atta</taxon>
    </lineage>
</organism>
<dbReference type="Proteomes" id="UP000078540">
    <property type="component" value="Unassembled WGS sequence"/>
</dbReference>